<comment type="similarity">
    <text evidence="2 7">Belongs to the major facilitator superfamily. Sugar transporter (TC 2.A.1.1) family.</text>
</comment>
<feature type="transmembrane region" description="Helical" evidence="9">
    <location>
        <begin position="380"/>
        <end position="400"/>
    </location>
</feature>
<keyword evidence="4 9" id="KW-0812">Transmembrane</keyword>
<dbReference type="EMBL" id="CABFNP030001012">
    <property type="protein sequence ID" value="CAI6090221.1"/>
    <property type="molecule type" value="Genomic_DNA"/>
</dbReference>
<evidence type="ECO:0000256" key="4">
    <source>
        <dbReference type="ARBA" id="ARBA00022692"/>
    </source>
</evidence>
<dbReference type="GO" id="GO:0005351">
    <property type="term" value="F:carbohydrate:proton symporter activity"/>
    <property type="evidence" value="ECO:0007669"/>
    <property type="project" value="TreeGrafter"/>
</dbReference>
<evidence type="ECO:0000256" key="2">
    <source>
        <dbReference type="ARBA" id="ARBA00010992"/>
    </source>
</evidence>
<evidence type="ECO:0000313" key="11">
    <source>
        <dbReference type="EMBL" id="CAI6090221.1"/>
    </source>
</evidence>
<feature type="transmembrane region" description="Helical" evidence="9">
    <location>
        <begin position="313"/>
        <end position="335"/>
    </location>
</feature>
<feature type="transmembrane region" description="Helical" evidence="9">
    <location>
        <begin position="127"/>
        <end position="144"/>
    </location>
</feature>
<proteinExistence type="inferred from homology"/>
<dbReference type="Pfam" id="PF00083">
    <property type="entry name" value="Sugar_tr"/>
    <property type="match status" value="1"/>
</dbReference>
<sequence>MAGGVKKPVNVFKLKDLGEPEGVFNWRLWFAVISFGLLGAARGVDEGLISGAFNSSDFKEAIDYNSYNDVDKANIKANVSAMVQIGSVAGALMYDDKSSKFLKNSLLTCLSAFVVCDRIGRIWATRFLCTLWAIGIIIFMVGGINGSLGAIYAGRFIAGLGVGQTPVVGPVYIAEVAPASIRGLCTCFFTGAVYIGIVLAYFTNYGAHINIDSHSHNQWLVPTSLHIMFSGIAFILTFFQFESPRFLIKQGKVEQATEVLAKIRKQDPNSDYITNNIASIQAAHEHELEASQGVGVLGKLKEMFLDKGNLYRLYLSTMVQFLSQWSGAGSITLYAPDLFKLIGITGSEEGLLVTAIFGIVKLIAAIGCALFLVDVIGRKRALLTGITLQAISMIYVAAFLTSVPELGIVDGFVLPDKDKAASRGAIAMIYVSGFGWALGWNSMQYLLTAELFPLRIRALATSWAMTLHFANQYGNSRAVPNMLLSTSDGGITPKGTFWCFAAVTILGGIWVFLSVPETSGRSLESMDALFELPWYRIGLYGNKDADEKEVAFTEKQRTAEEQYGQTTQIEEKRPANV</sequence>
<dbReference type="PANTHER" id="PTHR48022:SF8">
    <property type="entry name" value="MAJOR FACILITATOR SUPERFAMILY (MFS) PROFILE DOMAIN-CONTAINING PROTEIN-RELATED"/>
    <property type="match status" value="1"/>
</dbReference>
<evidence type="ECO:0000256" key="3">
    <source>
        <dbReference type="ARBA" id="ARBA00022448"/>
    </source>
</evidence>
<evidence type="ECO:0000256" key="8">
    <source>
        <dbReference type="SAM" id="MobiDB-lite"/>
    </source>
</evidence>
<keyword evidence="3 7" id="KW-0813">Transport</keyword>
<dbReference type="InterPro" id="IPR050360">
    <property type="entry name" value="MFS_Sugar_Transporters"/>
</dbReference>
<dbReference type="InterPro" id="IPR020846">
    <property type="entry name" value="MFS_dom"/>
</dbReference>
<feature type="domain" description="Major facilitator superfamily (MFS) profile" evidence="10">
    <location>
        <begin position="31"/>
        <end position="519"/>
    </location>
</feature>
<feature type="transmembrane region" description="Helical" evidence="9">
    <location>
        <begin position="350"/>
        <end position="373"/>
    </location>
</feature>
<dbReference type="AlphaFoldDB" id="A0AA35M494"/>
<dbReference type="PRINTS" id="PR00171">
    <property type="entry name" value="SUGRTRNSPORT"/>
</dbReference>
<keyword evidence="12" id="KW-1185">Reference proteome</keyword>
<keyword evidence="5 9" id="KW-1133">Transmembrane helix</keyword>
<evidence type="ECO:0000256" key="7">
    <source>
        <dbReference type="RuleBase" id="RU003346"/>
    </source>
</evidence>
<dbReference type="PROSITE" id="PS00216">
    <property type="entry name" value="SUGAR_TRANSPORT_1"/>
    <property type="match status" value="1"/>
</dbReference>
<feature type="region of interest" description="Disordered" evidence="8">
    <location>
        <begin position="554"/>
        <end position="577"/>
    </location>
</feature>
<feature type="transmembrane region" description="Helical" evidence="9">
    <location>
        <begin position="219"/>
        <end position="239"/>
    </location>
</feature>
<feature type="transmembrane region" description="Helical" evidence="9">
    <location>
        <begin position="185"/>
        <end position="207"/>
    </location>
</feature>
<evidence type="ECO:0000256" key="9">
    <source>
        <dbReference type="SAM" id="Phobius"/>
    </source>
</evidence>
<reference evidence="11" key="1">
    <citation type="submission" date="2023-01" db="EMBL/GenBank/DDBJ databases">
        <authorList>
            <person name="Piombo E."/>
        </authorList>
    </citation>
    <scope>NUCLEOTIDE SEQUENCE</scope>
</reference>
<evidence type="ECO:0000313" key="12">
    <source>
        <dbReference type="Proteomes" id="UP001160390"/>
    </source>
</evidence>
<dbReference type="InterPro" id="IPR005829">
    <property type="entry name" value="Sugar_transporter_CS"/>
</dbReference>
<dbReference type="PANTHER" id="PTHR48022">
    <property type="entry name" value="PLASTIDIC GLUCOSE TRANSPORTER 4"/>
    <property type="match status" value="1"/>
</dbReference>
<dbReference type="InterPro" id="IPR036259">
    <property type="entry name" value="MFS_trans_sf"/>
</dbReference>
<gene>
    <name evidence="11" type="ORF">CCHLO57077_00001841</name>
</gene>
<organism evidence="11 12">
    <name type="scientific">Clonostachys chloroleuca</name>
    <dbReference type="NCBI Taxonomy" id="1926264"/>
    <lineage>
        <taxon>Eukaryota</taxon>
        <taxon>Fungi</taxon>
        <taxon>Dikarya</taxon>
        <taxon>Ascomycota</taxon>
        <taxon>Pezizomycotina</taxon>
        <taxon>Sordariomycetes</taxon>
        <taxon>Hypocreomycetidae</taxon>
        <taxon>Hypocreales</taxon>
        <taxon>Bionectriaceae</taxon>
        <taxon>Clonostachys</taxon>
    </lineage>
</organism>
<dbReference type="Proteomes" id="UP001160390">
    <property type="component" value="Unassembled WGS sequence"/>
</dbReference>
<dbReference type="FunFam" id="1.20.1250.20:FF:000313">
    <property type="entry name" value="MFS quinate transporter"/>
    <property type="match status" value="1"/>
</dbReference>
<comment type="subcellular location">
    <subcellularLocation>
        <location evidence="1">Membrane</location>
        <topology evidence="1">Multi-pass membrane protein</topology>
    </subcellularLocation>
</comment>
<keyword evidence="6 9" id="KW-0472">Membrane</keyword>
<dbReference type="PROSITE" id="PS00217">
    <property type="entry name" value="SUGAR_TRANSPORT_2"/>
    <property type="match status" value="1"/>
</dbReference>
<protein>
    <recommendedName>
        <fullName evidence="10">Major facilitator superfamily (MFS) profile domain-containing protein</fullName>
    </recommendedName>
</protein>
<evidence type="ECO:0000259" key="10">
    <source>
        <dbReference type="PROSITE" id="PS50850"/>
    </source>
</evidence>
<comment type="caution">
    <text evidence="11">The sequence shown here is derived from an EMBL/GenBank/DDBJ whole genome shotgun (WGS) entry which is preliminary data.</text>
</comment>
<evidence type="ECO:0000256" key="5">
    <source>
        <dbReference type="ARBA" id="ARBA00022989"/>
    </source>
</evidence>
<accession>A0AA35M494</accession>
<dbReference type="SUPFAM" id="SSF103473">
    <property type="entry name" value="MFS general substrate transporter"/>
    <property type="match status" value="1"/>
</dbReference>
<name>A0AA35M494_9HYPO</name>
<feature type="transmembrane region" description="Helical" evidence="9">
    <location>
        <begin position="150"/>
        <end position="173"/>
    </location>
</feature>
<dbReference type="NCBIfam" id="TIGR00879">
    <property type="entry name" value="SP"/>
    <property type="match status" value="1"/>
</dbReference>
<dbReference type="PROSITE" id="PS50850">
    <property type="entry name" value="MFS"/>
    <property type="match status" value="1"/>
</dbReference>
<evidence type="ECO:0000256" key="1">
    <source>
        <dbReference type="ARBA" id="ARBA00004141"/>
    </source>
</evidence>
<dbReference type="GO" id="GO:0016020">
    <property type="term" value="C:membrane"/>
    <property type="evidence" value="ECO:0007669"/>
    <property type="project" value="UniProtKB-SubCell"/>
</dbReference>
<dbReference type="Gene3D" id="1.20.1250.20">
    <property type="entry name" value="MFS general substrate transporter like domains"/>
    <property type="match status" value="2"/>
</dbReference>
<feature type="transmembrane region" description="Helical" evidence="9">
    <location>
        <begin position="420"/>
        <end position="440"/>
    </location>
</feature>
<dbReference type="InterPro" id="IPR003663">
    <property type="entry name" value="Sugar/inositol_transpt"/>
</dbReference>
<feature type="transmembrane region" description="Helical" evidence="9">
    <location>
        <begin position="491"/>
        <end position="513"/>
    </location>
</feature>
<dbReference type="InterPro" id="IPR005828">
    <property type="entry name" value="MFS_sugar_transport-like"/>
</dbReference>
<evidence type="ECO:0000256" key="6">
    <source>
        <dbReference type="ARBA" id="ARBA00023136"/>
    </source>
</evidence>